<keyword evidence="2" id="KW-1185">Reference proteome</keyword>
<dbReference type="EMBL" id="CM046392">
    <property type="protein sequence ID" value="KAI8556423.1"/>
    <property type="molecule type" value="Genomic_DNA"/>
</dbReference>
<gene>
    <name evidence="1" type="ORF">RHMOL_Rhmol05G0252100</name>
</gene>
<proteinExistence type="predicted"/>
<name>A0ACC0NV12_RHOML</name>
<evidence type="ECO:0000313" key="1">
    <source>
        <dbReference type="EMBL" id="KAI8556423.1"/>
    </source>
</evidence>
<dbReference type="Proteomes" id="UP001062846">
    <property type="component" value="Chromosome 5"/>
</dbReference>
<protein>
    <submittedName>
        <fullName evidence="1">Uncharacterized protein</fullName>
    </submittedName>
</protein>
<sequence length="242" mass="27590">MQMDIRFQTLTFLITRSQFSRFASRNQPCLRPSCSRRDSQQPSSQGGGGGDDGNKNNNGDKFSTDWDKAWTRFKKQGKNTIFSGFSPNKYVSWNPRRSDYPLSEEVDPIKRTERSNLMLWTSPSFTLGGAIVIVTFLYLTAGVDPEAMHLRGIITMYLHIMHIVSTIDLRLYYMTSDSVAMDVLSRSVKHRKESTVMLPPKRGQVKVRIARTFVRMVSKVISKAVALGRKTRKARKVITEEV</sequence>
<reference evidence="1" key="1">
    <citation type="submission" date="2022-02" db="EMBL/GenBank/DDBJ databases">
        <title>Plant Genome Project.</title>
        <authorList>
            <person name="Zhang R.-G."/>
        </authorList>
    </citation>
    <scope>NUCLEOTIDE SEQUENCE</scope>
    <source>
        <strain evidence="1">AT1</strain>
    </source>
</reference>
<organism evidence="1 2">
    <name type="scientific">Rhododendron molle</name>
    <name type="common">Chinese azalea</name>
    <name type="synonym">Azalea mollis</name>
    <dbReference type="NCBI Taxonomy" id="49168"/>
    <lineage>
        <taxon>Eukaryota</taxon>
        <taxon>Viridiplantae</taxon>
        <taxon>Streptophyta</taxon>
        <taxon>Embryophyta</taxon>
        <taxon>Tracheophyta</taxon>
        <taxon>Spermatophyta</taxon>
        <taxon>Magnoliopsida</taxon>
        <taxon>eudicotyledons</taxon>
        <taxon>Gunneridae</taxon>
        <taxon>Pentapetalae</taxon>
        <taxon>asterids</taxon>
        <taxon>Ericales</taxon>
        <taxon>Ericaceae</taxon>
        <taxon>Ericoideae</taxon>
        <taxon>Rhodoreae</taxon>
        <taxon>Rhododendron</taxon>
    </lineage>
</organism>
<accession>A0ACC0NV12</accession>
<evidence type="ECO:0000313" key="2">
    <source>
        <dbReference type="Proteomes" id="UP001062846"/>
    </source>
</evidence>
<comment type="caution">
    <text evidence="1">The sequence shown here is derived from an EMBL/GenBank/DDBJ whole genome shotgun (WGS) entry which is preliminary data.</text>
</comment>